<evidence type="ECO:0000313" key="3">
    <source>
        <dbReference type="Proteomes" id="UP000681340"/>
    </source>
</evidence>
<reference evidence="2" key="1">
    <citation type="submission" date="2021-03" db="EMBL/GenBank/DDBJ databases">
        <title>Whole genome shotgun sequence of Actinoplanes auranticolor NBRC 12245.</title>
        <authorList>
            <person name="Komaki H."/>
            <person name="Tamura T."/>
        </authorList>
    </citation>
    <scope>NUCLEOTIDE SEQUENCE</scope>
    <source>
        <strain evidence="2">NBRC 12245</strain>
    </source>
</reference>
<evidence type="ECO:0000313" key="2">
    <source>
        <dbReference type="EMBL" id="GIM78249.1"/>
    </source>
</evidence>
<name>A0A919VTF2_9ACTN</name>
<dbReference type="Proteomes" id="UP000681340">
    <property type="component" value="Unassembled WGS sequence"/>
</dbReference>
<keyword evidence="3" id="KW-1185">Reference proteome</keyword>
<organism evidence="2 3">
    <name type="scientific">Actinoplanes auranticolor</name>
    <dbReference type="NCBI Taxonomy" id="47988"/>
    <lineage>
        <taxon>Bacteria</taxon>
        <taxon>Bacillati</taxon>
        <taxon>Actinomycetota</taxon>
        <taxon>Actinomycetes</taxon>
        <taxon>Micromonosporales</taxon>
        <taxon>Micromonosporaceae</taxon>
        <taxon>Actinoplanes</taxon>
    </lineage>
</organism>
<evidence type="ECO:0000256" key="1">
    <source>
        <dbReference type="SAM" id="MobiDB-lite"/>
    </source>
</evidence>
<protein>
    <submittedName>
        <fullName evidence="2">Uncharacterized protein</fullName>
    </submittedName>
</protein>
<accession>A0A919VTF2</accession>
<feature type="compositionally biased region" description="Low complexity" evidence="1">
    <location>
        <begin position="1"/>
        <end position="13"/>
    </location>
</feature>
<dbReference type="AlphaFoldDB" id="A0A919VTF2"/>
<comment type="caution">
    <text evidence="2">The sequence shown here is derived from an EMBL/GenBank/DDBJ whole genome shotgun (WGS) entry which is preliminary data.</text>
</comment>
<dbReference type="EMBL" id="BOQL01000072">
    <property type="protein sequence ID" value="GIM78249.1"/>
    <property type="molecule type" value="Genomic_DNA"/>
</dbReference>
<sequence>MPASSTPATFPAAARDRWVKRPAKGAGYGPIDERRPRWSRGRPGDVPPHAAMVEAADNGTVERDALTAAGGPAISGSAGG</sequence>
<feature type="region of interest" description="Disordered" evidence="1">
    <location>
        <begin position="1"/>
        <end position="49"/>
    </location>
</feature>
<gene>
    <name evidence="2" type="ORF">Aau02nite_79950</name>
</gene>
<proteinExistence type="predicted"/>